<dbReference type="InterPro" id="IPR032126">
    <property type="entry name" value="LydA_holin"/>
</dbReference>
<feature type="transmembrane region" description="Helical" evidence="1">
    <location>
        <begin position="47"/>
        <end position="69"/>
    </location>
</feature>
<protein>
    <recommendedName>
        <fullName evidence="4">Holin</fullName>
    </recommendedName>
</protein>
<reference evidence="2 3" key="1">
    <citation type="submission" date="2019-03" db="EMBL/GenBank/DDBJ databases">
        <authorList>
            <consortium name="Pathogen Informatics"/>
        </authorList>
    </citation>
    <scope>NUCLEOTIDE SEQUENCE [LARGE SCALE GENOMIC DNA]</scope>
    <source>
        <strain evidence="2 3">NCTC12126</strain>
    </source>
</reference>
<name>A0A484WU58_9ENTR</name>
<sequence>MMIFTLPKPLPDNARVFSWLVVGGFSAWGGIVRYLMENRASGKKFSWHEVLSQVVISGFTGFLAGVYGYEQGYSKFMVMVFSGLGGALGGHLLDLLWKRFARSLEKENSFKH</sequence>
<dbReference type="AlphaFoldDB" id="A0A484WU58"/>
<gene>
    <name evidence="2" type="ORF">NCTC12126_00956</name>
</gene>
<evidence type="ECO:0000256" key="1">
    <source>
        <dbReference type="SAM" id="Phobius"/>
    </source>
</evidence>
<keyword evidence="1" id="KW-0472">Membrane</keyword>
<evidence type="ECO:0008006" key="4">
    <source>
        <dbReference type="Google" id="ProtNLM"/>
    </source>
</evidence>
<feature type="transmembrane region" description="Helical" evidence="1">
    <location>
        <begin position="75"/>
        <end position="97"/>
    </location>
</feature>
<dbReference type="Proteomes" id="UP000351155">
    <property type="component" value="Unassembled WGS sequence"/>
</dbReference>
<evidence type="ECO:0000313" key="2">
    <source>
        <dbReference type="EMBL" id="VFS14884.1"/>
    </source>
</evidence>
<dbReference type="Pfam" id="PF16083">
    <property type="entry name" value="Phage_holin_3_3"/>
    <property type="match status" value="1"/>
</dbReference>
<dbReference type="EMBL" id="CAADIW010000005">
    <property type="protein sequence ID" value="VFS14884.1"/>
    <property type="molecule type" value="Genomic_DNA"/>
</dbReference>
<keyword evidence="1" id="KW-0812">Transmembrane</keyword>
<evidence type="ECO:0000313" key="3">
    <source>
        <dbReference type="Proteomes" id="UP000351155"/>
    </source>
</evidence>
<keyword evidence="1" id="KW-1133">Transmembrane helix</keyword>
<feature type="transmembrane region" description="Helical" evidence="1">
    <location>
        <begin position="16"/>
        <end position="35"/>
    </location>
</feature>
<proteinExistence type="predicted"/>
<organism evidence="2 3">
    <name type="scientific">Enterobacter cancerogenus</name>
    <dbReference type="NCBI Taxonomy" id="69218"/>
    <lineage>
        <taxon>Bacteria</taxon>
        <taxon>Pseudomonadati</taxon>
        <taxon>Pseudomonadota</taxon>
        <taxon>Gammaproteobacteria</taxon>
        <taxon>Enterobacterales</taxon>
        <taxon>Enterobacteriaceae</taxon>
        <taxon>Enterobacter</taxon>
        <taxon>Enterobacter cloacae complex</taxon>
    </lineage>
</organism>
<accession>A0A484WU58</accession>